<dbReference type="RefSeq" id="WP_129653588.1">
    <property type="nucleotide sequence ID" value="NZ_ML142908.1"/>
</dbReference>
<sequence>MRKLVLFLMGILILSCGEKVVEKPENLIPKEKMADILHDLALMNAAKSAFSKTFDENGIEIMDFIYKKYQIDSVQFVESDLYYASIPLEYQSIYEDVEARIDERKNMMDRMTKKRNDSIRRAQEKRRDSIRSVKDSLVDP</sequence>
<keyword evidence="4" id="KW-1185">Reference proteome</keyword>
<dbReference type="PROSITE" id="PS51257">
    <property type="entry name" value="PROKAR_LIPOPROTEIN"/>
    <property type="match status" value="1"/>
</dbReference>
<organism evidence="3 4">
    <name type="scientific">Flagellimonas olearia</name>
    <dbReference type="NCBI Taxonomy" id="552546"/>
    <lineage>
        <taxon>Bacteria</taxon>
        <taxon>Pseudomonadati</taxon>
        <taxon>Bacteroidota</taxon>
        <taxon>Flavobacteriia</taxon>
        <taxon>Flavobacteriales</taxon>
        <taxon>Flavobacteriaceae</taxon>
        <taxon>Flagellimonas</taxon>
    </lineage>
</organism>
<feature type="region of interest" description="Disordered" evidence="1">
    <location>
        <begin position="105"/>
        <end position="140"/>
    </location>
</feature>
<comment type="caution">
    <text evidence="3">The sequence shown here is derived from an EMBL/GenBank/DDBJ whole genome shotgun (WGS) entry which is preliminary data.</text>
</comment>
<evidence type="ECO:0000313" key="4">
    <source>
        <dbReference type="Proteomes" id="UP000290261"/>
    </source>
</evidence>
<reference evidence="3 4" key="1">
    <citation type="submission" date="2014-04" db="EMBL/GenBank/DDBJ databases">
        <title>Whole genome of Muricauda olearia.</title>
        <authorList>
            <person name="Zhang X.-H."/>
            <person name="Tang K."/>
        </authorList>
    </citation>
    <scope>NUCLEOTIDE SEQUENCE [LARGE SCALE GENOMIC DNA]</scope>
    <source>
        <strain evidence="3 4">Th120</strain>
    </source>
</reference>
<dbReference type="Proteomes" id="UP000290261">
    <property type="component" value="Unassembled WGS sequence"/>
</dbReference>
<accession>A0A444VMX3</accession>
<name>A0A444VMX3_9FLAO</name>
<protein>
    <recommendedName>
        <fullName evidence="2">DUF4296 domain-containing protein</fullName>
    </recommendedName>
</protein>
<dbReference type="EMBL" id="JJMP01000003">
    <property type="protein sequence ID" value="RYC52042.1"/>
    <property type="molecule type" value="Genomic_DNA"/>
</dbReference>
<proteinExistence type="predicted"/>
<dbReference type="Pfam" id="PF14129">
    <property type="entry name" value="DUF4296"/>
    <property type="match status" value="1"/>
</dbReference>
<feature type="domain" description="DUF4296" evidence="2">
    <location>
        <begin position="24"/>
        <end position="106"/>
    </location>
</feature>
<evidence type="ECO:0000259" key="2">
    <source>
        <dbReference type="Pfam" id="PF14129"/>
    </source>
</evidence>
<dbReference type="AlphaFoldDB" id="A0A444VMX3"/>
<evidence type="ECO:0000313" key="3">
    <source>
        <dbReference type="EMBL" id="RYC52042.1"/>
    </source>
</evidence>
<evidence type="ECO:0000256" key="1">
    <source>
        <dbReference type="SAM" id="MobiDB-lite"/>
    </source>
</evidence>
<gene>
    <name evidence="3" type="ORF">DN53_09155</name>
</gene>
<dbReference type="InterPro" id="IPR025381">
    <property type="entry name" value="DUF4296"/>
</dbReference>